<dbReference type="Gene3D" id="3.30.565.10">
    <property type="entry name" value="Histidine kinase-like ATPase, C-terminal domain"/>
    <property type="match status" value="1"/>
</dbReference>
<dbReference type="FunFam" id="3.40.50.2300:FF:000138">
    <property type="entry name" value="Two-component system sensor histidine kinase/response regulator"/>
    <property type="match status" value="1"/>
</dbReference>
<dbReference type="EC" id="2.7.13.3" evidence="2"/>
<dbReference type="PROSITE" id="PS50110">
    <property type="entry name" value="RESPONSE_REGULATORY"/>
    <property type="match status" value="1"/>
</dbReference>
<dbReference type="PROSITE" id="PS01124">
    <property type="entry name" value="HTH_ARAC_FAMILY_2"/>
    <property type="match status" value="1"/>
</dbReference>
<feature type="domain" description="Response regulatory" evidence="16">
    <location>
        <begin position="1134"/>
        <end position="1254"/>
    </location>
</feature>
<evidence type="ECO:0000256" key="6">
    <source>
        <dbReference type="ARBA" id="ARBA00022777"/>
    </source>
</evidence>
<dbReference type="Pfam" id="PF07494">
    <property type="entry name" value="Reg_prop"/>
    <property type="match status" value="5"/>
</dbReference>
<evidence type="ECO:0000256" key="2">
    <source>
        <dbReference type="ARBA" id="ARBA00012438"/>
    </source>
</evidence>
<dbReference type="Pfam" id="PF12833">
    <property type="entry name" value="HTH_18"/>
    <property type="match status" value="1"/>
</dbReference>
<dbReference type="SUPFAM" id="SSF46689">
    <property type="entry name" value="Homeodomain-like"/>
    <property type="match status" value="1"/>
</dbReference>
<keyword evidence="9" id="KW-0805">Transcription regulation</keyword>
<dbReference type="CDD" id="cd00082">
    <property type="entry name" value="HisKA"/>
    <property type="match status" value="1"/>
</dbReference>
<sequence length="1388" mass="158194">MNVNIYNNRSSGYVWGILFCLISTYAGAQYANLKFEELSTMEGLSSSTCLEVFQDKEGFIWVGTIDGLNKYDGYDFEIFRPELGNPSSISSNRINAITEDAIGNLWVGTANGLNVFNKERKAFCRISLQGEDVGLKARYLINTVFYDSAYNNLWVGTKNGLYRASLTGYRAMNGEQLAFKHFTHNSNNQHSLDDNDVSSIFSDAKGHIWIGSAGKYLNRFIRETETFERIFIDVEEAFELGHLPKSILVDEKDDFWIGNDLSKLVYWDRKRNTFELIASTENSIPIFELYLDDDQTKWVATDGYGLYILDKKGDILQHIENDPAVPFSLPNNQPSKILQDDEGIFWIATYNKGIAKLVLSKSEFGHYFYKAGSSEGLSTGIAQSVMQDNEGRIWIGTDGGGLNLFDENTSTFQYYQHQTGNQNTLSSDKILFLEESYDGSIWVCTWDGGINRFYPQNGDVKQYKHDPRNANSIGQNTVWCAAEDDQHRLWLGTQTAGLNVYLPKHDQFKRFTHQPDNPNSILSNFVFSLFIDSKQRLLIGTSAGMSVLDLKQLSDSKLEEVIFETVQDAGILGNRINFITEDHEHNIWLGTDLGLHKLSEKLELLKTYSVKDGLPSNLIIGIQEDEQHNLWLTTKSGISRLDISKESFENFNVNDGLQGMEFQSKSITKTQDERIMAGGINGFNIFDPAEVGGNYEGVQPIITSLKLFNEVINVGDTVDHKVLLTENIDQTDELVLNHDQGYITFEYVALYLQNPERVKYAYRMAGLEKEFVYDGKARAASYSGLAPGSYTFEVKAYLDGDLENAKVASIDIRVLPPLWKTWWAYVLYVLSFVIIAWLAIRFYVKIVREEKEHELDQLKLRFFINVSHEFKTPLTLILNPVDKILSAYNKPEAVRDSALVIQRSARRLLSLMNQLLDFRKMDLGKTPLELVKEDIVRFSKDTFLLFEDLAQSKSLNFKFESVPESLIGYFDPDKVEKILTNLLSNAVKFTDNGGSVFMTVRSQKKAGKDFAEITVSDTGIGFKKEQLKEVFSRFFHVDSSKTGTGIGLNFTKGLVEIHKGQIMVESEYQKGSTFIVLLPLDKHAYKGVQFKEMPSTYLQDTSAIRSTEYELAITDNQIYVDEALENQVDSKRPTVLIVEDNRELRLHLRNELRPQYKVREAAHGKEGLEKINKFYPDIVISDVMMPSMDMPEMDGFEMCRQVKTKLETCHIPIILLTARSLEEDRIEGYDTGADEYLPKPFNIGVLKARINNLLEAKKRLREKFSTISEMMASSEVANNTLDEAFLDKITKIILDNISDQDFRLEQLLKEVGMSRSQFYRKVSSLTGKNPSHFIRIIRLKYALGLLRKNQYSIKEIAYMSGFNSSAYFTKSFREHFGKAPNQYLSKIQ</sequence>
<keyword evidence="5" id="KW-0547">Nucleotide-binding</keyword>
<dbReference type="Gene3D" id="1.10.287.130">
    <property type="match status" value="1"/>
</dbReference>
<accession>A0AA49JF28</accession>
<dbReference type="PRINTS" id="PR00344">
    <property type="entry name" value="BCTRLSENSOR"/>
</dbReference>
<dbReference type="InterPro" id="IPR003594">
    <property type="entry name" value="HATPase_dom"/>
</dbReference>
<dbReference type="SUPFAM" id="SSF52172">
    <property type="entry name" value="CheY-like"/>
    <property type="match status" value="1"/>
</dbReference>
<dbReference type="PROSITE" id="PS50109">
    <property type="entry name" value="HIS_KIN"/>
    <property type="match status" value="1"/>
</dbReference>
<dbReference type="GO" id="GO:0003700">
    <property type="term" value="F:DNA-binding transcription factor activity"/>
    <property type="evidence" value="ECO:0007669"/>
    <property type="project" value="InterPro"/>
</dbReference>
<dbReference type="InterPro" id="IPR018060">
    <property type="entry name" value="HTH_AraC"/>
</dbReference>
<dbReference type="GO" id="GO:0000155">
    <property type="term" value="F:phosphorelay sensor kinase activity"/>
    <property type="evidence" value="ECO:0007669"/>
    <property type="project" value="InterPro"/>
</dbReference>
<evidence type="ECO:0000256" key="8">
    <source>
        <dbReference type="ARBA" id="ARBA00023012"/>
    </source>
</evidence>
<evidence type="ECO:0000256" key="4">
    <source>
        <dbReference type="ARBA" id="ARBA00022679"/>
    </source>
</evidence>
<evidence type="ECO:0000256" key="10">
    <source>
        <dbReference type="ARBA" id="ARBA00023125"/>
    </source>
</evidence>
<dbReference type="InterPro" id="IPR015943">
    <property type="entry name" value="WD40/YVTN_repeat-like_dom_sf"/>
</dbReference>
<dbReference type="SUPFAM" id="SSF47384">
    <property type="entry name" value="Homodimeric domain of signal transducing histidine kinase"/>
    <property type="match status" value="1"/>
</dbReference>
<keyword evidence="6" id="KW-0418">Kinase</keyword>
<evidence type="ECO:0000256" key="1">
    <source>
        <dbReference type="ARBA" id="ARBA00000085"/>
    </source>
</evidence>
<evidence type="ECO:0000256" key="9">
    <source>
        <dbReference type="ARBA" id="ARBA00023015"/>
    </source>
</evidence>
<dbReference type="InterPro" id="IPR036890">
    <property type="entry name" value="HATPase_C_sf"/>
</dbReference>
<evidence type="ECO:0000256" key="7">
    <source>
        <dbReference type="ARBA" id="ARBA00022840"/>
    </source>
</evidence>
<feature type="transmembrane region" description="Helical" evidence="13">
    <location>
        <begin position="12"/>
        <end position="31"/>
    </location>
</feature>
<dbReference type="FunFam" id="3.30.565.10:FF:000037">
    <property type="entry name" value="Hybrid sensor histidine kinase/response regulator"/>
    <property type="match status" value="1"/>
</dbReference>
<dbReference type="Gene3D" id="2.130.10.10">
    <property type="entry name" value="YVTN repeat-like/Quinoprotein amine dehydrogenase"/>
    <property type="match status" value="3"/>
</dbReference>
<dbReference type="SUPFAM" id="SSF55874">
    <property type="entry name" value="ATPase domain of HSP90 chaperone/DNA topoisomerase II/histidine kinase"/>
    <property type="match status" value="1"/>
</dbReference>
<organism evidence="17">
    <name type="scientific">Roseihalotalea indica</name>
    <dbReference type="NCBI Taxonomy" id="2867963"/>
    <lineage>
        <taxon>Bacteria</taxon>
        <taxon>Pseudomonadati</taxon>
        <taxon>Bacteroidota</taxon>
        <taxon>Cytophagia</taxon>
        <taxon>Cytophagales</taxon>
        <taxon>Catalimonadaceae</taxon>
        <taxon>Roseihalotalea</taxon>
    </lineage>
</organism>
<evidence type="ECO:0000256" key="11">
    <source>
        <dbReference type="ARBA" id="ARBA00023163"/>
    </source>
</evidence>
<dbReference type="EMBL" id="CP120682">
    <property type="protein sequence ID" value="WKN34555.1"/>
    <property type="molecule type" value="Genomic_DNA"/>
</dbReference>
<dbReference type="GO" id="GO:0005524">
    <property type="term" value="F:ATP binding"/>
    <property type="evidence" value="ECO:0007669"/>
    <property type="project" value="UniProtKB-KW"/>
</dbReference>
<dbReference type="Pfam" id="PF07495">
    <property type="entry name" value="Y_Y_Y"/>
    <property type="match status" value="1"/>
</dbReference>
<name>A0AA49JF28_9BACT</name>
<keyword evidence="8" id="KW-0902">Two-component regulatory system</keyword>
<evidence type="ECO:0000256" key="13">
    <source>
        <dbReference type="SAM" id="Phobius"/>
    </source>
</evidence>
<evidence type="ECO:0000256" key="3">
    <source>
        <dbReference type="ARBA" id="ARBA00022553"/>
    </source>
</evidence>
<dbReference type="CDD" id="cd17574">
    <property type="entry name" value="REC_OmpR"/>
    <property type="match status" value="1"/>
</dbReference>
<dbReference type="InterPro" id="IPR013783">
    <property type="entry name" value="Ig-like_fold"/>
</dbReference>
<dbReference type="SMART" id="SM00342">
    <property type="entry name" value="HTH_ARAC"/>
    <property type="match status" value="1"/>
</dbReference>
<dbReference type="PANTHER" id="PTHR43547">
    <property type="entry name" value="TWO-COMPONENT HISTIDINE KINASE"/>
    <property type="match status" value="1"/>
</dbReference>
<evidence type="ECO:0000259" key="16">
    <source>
        <dbReference type="PROSITE" id="PS50110"/>
    </source>
</evidence>
<reference evidence="17" key="1">
    <citation type="journal article" date="2023" name="Comput. Struct. Biotechnol. J.">
        <title>Discovery of a novel marine Bacteroidetes with a rich repertoire of carbohydrate-active enzymes.</title>
        <authorList>
            <person name="Chen B."/>
            <person name="Liu G."/>
            <person name="Chen Q."/>
            <person name="Wang H."/>
            <person name="Liu L."/>
            <person name="Tang K."/>
        </authorList>
    </citation>
    <scope>NUCLEOTIDE SEQUENCE</scope>
    <source>
        <strain evidence="17">TK19036</strain>
    </source>
</reference>
<keyword evidence="10" id="KW-0238">DNA-binding</keyword>
<gene>
    <name evidence="17" type="ORF">K4G66_19460</name>
</gene>
<dbReference type="InterPro" id="IPR003661">
    <property type="entry name" value="HisK_dim/P_dom"/>
</dbReference>
<dbReference type="Gene3D" id="2.60.40.10">
    <property type="entry name" value="Immunoglobulins"/>
    <property type="match status" value="1"/>
</dbReference>
<dbReference type="GO" id="GO:0043565">
    <property type="term" value="F:sequence-specific DNA binding"/>
    <property type="evidence" value="ECO:0007669"/>
    <property type="project" value="InterPro"/>
</dbReference>
<dbReference type="Pfam" id="PF02518">
    <property type="entry name" value="HATPase_c"/>
    <property type="match status" value="1"/>
</dbReference>
<dbReference type="PROSITE" id="PS00041">
    <property type="entry name" value="HTH_ARAC_FAMILY_1"/>
    <property type="match status" value="1"/>
</dbReference>
<feature type="modified residue" description="4-aspartylphosphate" evidence="12">
    <location>
        <position position="1182"/>
    </location>
</feature>
<dbReference type="InterPro" id="IPR011123">
    <property type="entry name" value="Y_Y_Y"/>
</dbReference>
<feature type="domain" description="Histidine kinase" evidence="15">
    <location>
        <begin position="865"/>
        <end position="1082"/>
    </location>
</feature>
<dbReference type="Gene3D" id="1.10.10.60">
    <property type="entry name" value="Homeodomain-like"/>
    <property type="match status" value="1"/>
</dbReference>
<dbReference type="InterPro" id="IPR036097">
    <property type="entry name" value="HisK_dim/P_sf"/>
</dbReference>
<keyword evidence="4" id="KW-0808">Transferase</keyword>
<dbReference type="FunFam" id="1.10.287.130:FF:000045">
    <property type="entry name" value="Two-component system sensor histidine kinase/response regulator"/>
    <property type="match status" value="1"/>
</dbReference>
<dbReference type="SMART" id="SM00448">
    <property type="entry name" value="REC"/>
    <property type="match status" value="1"/>
</dbReference>
<dbReference type="InterPro" id="IPR001789">
    <property type="entry name" value="Sig_transdc_resp-reg_receiver"/>
</dbReference>
<dbReference type="InterPro" id="IPR005467">
    <property type="entry name" value="His_kinase_dom"/>
</dbReference>
<evidence type="ECO:0000256" key="12">
    <source>
        <dbReference type="PROSITE-ProRule" id="PRU00169"/>
    </source>
</evidence>
<dbReference type="InterPro" id="IPR018062">
    <property type="entry name" value="HTH_AraC-typ_CS"/>
</dbReference>
<keyword evidence="13" id="KW-0472">Membrane</keyword>
<dbReference type="InterPro" id="IPR009057">
    <property type="entry name" value="Homeodomain-like_sf"/>
</dbReference>
<keyword evidence="13" id="KW-0812">Transmembrane</keyword>
<dbReference type="InterPro" id="IPR011110">
    <property type="entry name" value="Reg_prop"/>
</dbReference>
<proteinExistence type="predicted"/>
<dbReference type="SMART" id="SM00388">
    <property type="entry name" value="HisKA"/>
    <property type="match status" value="1"/>
</dbReference>
<keyword evidence="3 12" id="KW-0597">Phosphoprotein</keyword>
<evidence type="ECO:0000259" key="14">
    <source>
        <dbReference type="PROSITE" id="PS01124"/>
    </source>
</evidence>
<evidence type="ECO:0000256" key="5">
    <source>
        <dbReference type="ARBA" id="ARBA00022741"/>
    </source>
</evidence>
<keyword evidence="7" id="KW-0067">ATP-binding</keyword>
<dbReference type="Pfam" id="PF00072">
    <property type="entry name" value="Response_reg"/>
    <property type="match status" value="1"/>
</dbReference>
<dbReference type="SUPFAM" id="SSF63829">
    <property type="entry name" value="Calcium-dependent phosphotriesterase"/>
    <property type="match status" value="3"/>
</dbReference>
<evidence type="ECO:0000259" key="15">
    <source>
        <dbReference type="PROSITE" id="PS50109"/>
    </source>
</evidence>
<feature type="domain" description="HTH araC/xylS-type" evidence="14">
    <location>
        <begin position="1287"/>
        <end position="1386"/>
    </location>
</feature>
<dbReference type="InterPro" id="IPR011006">
    <property type="entry name" value="CheY-like_superfamily"/>
</dbReference>
<evidence type="ECO:0000313" key="17">
    <source>
        <dbReference type="EMBL" id="WKN34555.1"/>
    </source>
</evidence>
<protein>
    <recommendedName>
        <fullName evidence="2">histidine kinase</fullName>
        <ecNumber evidence="2">2.7.13.3</ecNumber>
    </recommendedName>
</protein>
<dbReference type="InterPro" id="IPR004358">
    <property type="entry name" value="Sig_transdc_His_kin-like_C"/>
</dbReference>
<comment type="catalytic activity">
    <reaction evidence="1">
        <text>ATP + protein L-histidine = ADP + protein N-phospho-L-histidine.</text>
        <dbReference type="EC" id="2.7.13.3"/>
    </reaction>
</comment>
<keyword evidence="13" id="KW-1133">Transmembrane helix</keyword>
<dbReference type="SMART" id="SM00387">
    <property type="entry name" value="HATPase_c"/>
    <property type="match status" value="1"/>
</dbReference>
<dbReference type="Gene3D" id="3.40.50.2300">
    <property type="match status" value="1"/>
</dbReference>
<keyword evidence="11" id="KW-0804">Transcription</keyword>
<dbReference type="PANTHER" id="PTHR43547:SF2">
    <property type="entry name" value="HYBRID SIGNAL TRANSDUCTION HISTIDINE KINASE C"/>
    <property type="match status" value="1"/>
</dbReference>
<reference evidence="17" key="2">
    <citation type="journal article" date="2024" name="Antonie Van Leeuwenhoek">
        <title>Roseihalotalea indica gen. nov., sp. nov., a halophilic Bacteroidetes from mesopelagic Southwest Indian Ocean with higher carbohydrate metabolic potential.</title>
        <authorList>
            <person name="Chen B."/>
            <person name="Zhang M."/>
            <person name="Lin D."/>
            <person name="Ye J."/>
            <person name="Tang K."/>
        </authorList>
    </citation>
    <scope>NUCLEOTIDE SEQUENCE</scope>
    <source>
        <strain evidence="17">TK19036</strain>
    </source>
</reference>
<dbReference type="Pfam" id="PF00512">
    <property type="entry name" value="HisKA"/>
    <property type="match status" value="1"/>
</dbReference>
<feature type="transmembrane region" description="Helical" evidence="13">
    <location>
        <begin position="822"/>
        <end position="844"/>
    </location>
</feature>